<dbReference type="OrthoDB" id="157184at2"/>
<keyword evidence="10" id="KW-1185">Reference proteome</keyword>
<dbReference type="Pfam" id="PF00528">
    <property type="entry name" value="BPD_transp_1"/>
    <property type="match status" value="1"/>
</dbReference>
<evidence type="ECO:0000256" key="5">
    <source>
        <dbReference type="ARBA" id="ARBA00022989"/>
    </source>
</evidence>
<dbReference type="Gene3D" id="1.10.3720.10">
    <property type="entry name" value="MetI-like"/>
    <property type="match status" value="1"/>
</dbReference>
<evidence type="ECO:0000256" key="7">
    <source>
        <dbReference type="RuleBase" id="RU363032"/>
    </source>
</evidence>
<comment type="subcellular location">
    <subcellularLocation>
        <location evidence="1 7">Cell membrane</location>
        <topology evidence="1 7">Multi-pass membrane protein</topology>
    </subcellularLocation>
</comment>
<evidence type="ECO:0000256" key="4">
    <source>
        <dbReference type="ARBA" id="ARBA00022692"/>
    </source>
</evidence>
<comment type="similarity">
    <text evidence="7">Belongs to the binding-protein-dependent transport system permease family.</text>
</comment>
<evidence type="ECO:0000256" key="2">
    <source>
        <dbReference type="ARBA" id="ARBA00022448"/>
    </source>
</evidence>
<dbReference type="HOGENOM" id="CLU_016047_1_0_9"/>
<dbReference type="PANTHER" id="PTHR43744">
    <property type="entry name" value="ABC TRANSPORTER PERMEASE PROTEIN MG189-RELATED-RELATED"/>
    <property type="match status" value="1"/>
</dbReference>
<evidence type="ECO:0000256" key="6">
    <source>
        <dbReference type="ARBA" id="ARBA00023136"/>
    </source>
</evidence>
<dbReference type="CDD" id="cd06261">
    <property type="entry name" value="TM_PBP2"/>
    <property type="match status" value="1"/>
</dbReference>
<dbReference type="PROSITE" id="PS50928">
    <property type="entry name" value="ABC_TM1"/>
    <property type="match status" value="1"/>
</dbReference>
<dbReference type="KEGG" id="mas:Mahau_2108"/>
<organism evidence="9 10">
    <name type="scientific">Mahella australiensis (strain DSM 15567 / CIP 107919 / 50-1 BON)</name>
    <dbReference type="NCBI Taxonomy" id="697281"/>
    <lineage>
        <taxon>Bacteria</taxon>
        <taxon>Bacillati</taxon>
        <taxon>Bacillota</taxon>
        <taxon>Clostridia</taxon>
        <taxon>Thermoanaerobacterales</taxon>
        <taxon>Thermoanaerobacterales Family IV. Incertae Sedis</taxon>
        <taxon>Mahella</taxon>
    </lineage>
</organism>
<dbReference type="InterPro" id="IPR000515">
    <property type="entry name" value="MetI-like"/>
</dbReference>
<name>F4A2T7_MAHA5</name>
<gene>
    <name evidence="9" type="ordered locus">Mahau_2108</name>
</gene>
<dbReference type="GO" id="GO:0055085">
    <property type="term" value="P:transmembrane transport"/>
    <property type="evidence" value="ECO:0007669"/>
    <property type="project" value="InterPro"/>
</dbReference>
<feature type="transmembrane region" description="Helical" evidence="7">
    <location>
        <begin position="27"/>
        <end position="50"/>
    </location>
</feature>
<keyword evidence="2 7" id="KW-0813">Transport</keyword>
<reference evidence="10" key="1">
    <citation type="submission" date="2010-11" db="EMBL/GenBank/DDBJ databases">
        <title>The complete genome of Mahella australiensis DSM 15567.</title>
        <authorList>
            <consortium name="US DOE Joint Genome Institute (JGI-PGF)"/>
            <person name="Lucas S."/>
            <person name="Copeland A."/>
            <person name="Lapidus A."/>
            <person name="Bruce D."/>
            <person name="Goodwin L."/>
            <person name="Pitluck S."/>
            <person name="Kyrpides N."/>
            <person name="Mavromatis K."/>
            <person name="Pagani I."/>
            <person name="Ivanova N."/>
            <person name="Teshima H."/>
            <person name="Brettin T."/>
            <person name="Detter J.C."/>
            <person name="Han C."/>
            <person name="Tapia R."/>
            <person name="Land M."/>
            <person name="Hauser L."/>
            <person name="Markowitz V."/>
            <person name="Cheng J.-F."/>
            <person name="Hugenholtz P."/>
            <person name="Woyke T."/>
            <person name="Wu D."/>
            <person name="Spring S."/>
            <person name="Pukall R."/>
            <person name="Steenblock K."/>
            <person name="Schneider S."/>
            <person name="Klenk H.-P."/>
            <person name="Eisen J.A."/>
        </authorList>
    </citation>
    <scope>NUCLEOTIDE SEQUENCE [LARGE SCALE GENOMIC DNA]</scope>
    <source>
        <strain evidence="10">DSM 15567 / CIP 107919 / 50-1 BON</strain>
    </source>
</reference>
<dbReference type="eggNOG" id="COG0395">
    <property type="taxonomic scope" value="Bacteria"/>
</dbReference>
<dbReference type="STRING" id="697281.Mahau_2108"/>
<evidence type="ECO:0000259" key="8">
    <source>
        <dbReference type="PROSITE" id="PS50928"/>
    </source>
</evidence>
<dbReference type="Proteomes" id="UP000008457">
    <property type="component" value="Chromosome"/>
</dbReference>
<keyword evidence="6 7" id="KW-0472">Membrane</keyword>
<feature type="transmembrane region" description="Helical" evidence="7">
    <location>
        <begin position="158"/>
        <end position="179"/>
    </location>
</feature>
<dbReference type="EMBL" id="CP002360">
    <property type="protein sequence ID" value="AEE97280.1"/>
    <property type="molecule type" value="Genomic_DNA"/>
</dbReference>
<feature type="domain" description="ABC transmembrane type-1" evidence="8">
    <location>
        <begin position="89"/>
        <end position="294"/>
    </location>
</feature>
<dbReference type="AlphaFoldDB" id="F4A2T7"/>
<evidence type="ECO:0000313" key="10">
    <source>
        <dbReference type="Proteomes" id="UP000008457"/>
    </source>
</evidence>
<dbReference type="RefSeq" id="WP_013781708.1">
    <property type="nucleotide sequence ID" value="NC_015520.1"/>
</dbReference>
<feature type="transmembrane region" description="Helical" evidence="7">
    <location>
        <begin position="277"/>
        <end position="294"/>
    </location>
</feature>
<protein>
    <submittedName>
        <fullName evidence="9">Binding-protein-dependent transport systems inner membrane component</fullName>
    </submittedName>
</protein>
<dbReference type="PANTHER" id="PTHR43744:SF9">
    <property type="entry name" value="POLYGALACTURONAN_RHAMNOGALACTURONAN TRANSPORT SYSTEM PERMEASE PROTEIN YTCP"/>
    <property type="match status" value="1"/>
</dbReference>
<dbReference type="GO" id="GO:0005886">
    <property type="term" value="C:plasma membrane"/>
    <property type="evidence" value="ECO:0007669"/>
    <property type="project" value="UniProtKB-SubCell"/>
</dbReference>
<sequence>MGKDGINVKTETIEVSRVRKKGGLNRFTFGDFMIILILSLFGVIILYPFYNTILISIVPQEDYVRSPFMLIPKRITWESYQFVLSSDLLMHSTFVSAIATLVGTAYNMILTVLMAYAFTKPIPGRNFFRFLVVFTMYFGGGLIPYYLLIRDIGLMDSFWVLVLPSVISVSYMLIISNYFSSLPKELIESASMDGASEMTILIRIILPLSLPILATFTLYYAVERWNEWWHGMLFLKDIEKWPLQLTLRKIIQDANFVSNQAMTGETRPPTYGEGVKMASIVVTMFPIMALYPFLQRYFITGLTLGAVKG</sequence>
<feature type="transmembrane region" description="Helical" evidence="7">
    <location>
        <begin position="127"/>
        <end position="146"/>
    </location>
</feature>
<evidence type="ECO:0000256" key="3">
    <source>
        <dbReference type="ARBA" id="ARBA00022475"/>
    </source>
</evidence>
<proteinExistence type="inferred from homology"/>
<dbReference type="InterPro" id="IPR035906">
    <property type="entry name" value="MetI-like_sf"/>
</dbReference>
<feature type="transmembrane region" description="Helical" evidence="7">
    <location>
        <begin position="94"/>
        <end position="115"/>
    </location>
</feature>
<feature type="transmembrane region" description="Helical" evidence="7">
    <location>
        <begin position="200"/>
        <end position="222"/>
    </location>
</feature>
<evidence type="ECO:0000256" key="1">
    <source>
        <dbReference type="ARBA" id="ARBA00004651"/>
    </source>
</evidence>
<keyword evidence="3" id="KW-1003">Cell membrane</keyword>
<keyword evidence="4 7" id="KW-0812">Transmembrane</keyword>
<reference evidence="9 10" key="2">
    <citation type="journal article" date="2011" name="Stand. Genomic Sci.">
        <title>Complete genome sequence of Mahella australiensis type strain (50-1 BON).</title>
        <authorList>
            <person name="Sikorski J."/>
            <person name="Teshima H."/>
            <person name="Nolan M."/>
            <person name="Lucas S."/>
            <person name="Hammon N."/>
            <person name="Deshpande S."/>
            <person name="Cheng J.F."/>
            <person name="Pitluck S."/>
            <person name="Liolios K."/>
            <person name="Pagani I."/>
            <person name="Ivanova N."/>
            <person name="Huntemann M."/>
            <person name="Mavromatis K."/>
            <person name="Ovchinikova G."/>
            <person name="Pati A."/>
            <person name="Tapia R."/>
            <person name="Han C."/>
            <person name="Goodwin L."/>
            <person name="Chen A."/>
            <person name="Palaniappan K."/>
            <person name="Land M."/>
            <person name="Hauser L."/>
            <person name="Ngatchou-Djao O.D."/>
            <person name="Rohde M."/>
            <person name="Pukall R."/>
            <person name="Spring S."/>
            <person name="Abt B."/>
            <person name="Goker M."/>
            <person name="Detter J.C."/>
            <person name="Woyke T."/>
            <person name="Bristow J."/>
            <person name="Markowitz V."/>
            <person name="Hugenholtz P."/>
            <person name="Eisen J.A."/>
            <person name="Kyrpides N.C."/>
            <person name="Klenk H.P."/>
            <person name="Lapidus A."/>
        </authorList>
    </citation>
    <scope>NUCLEOTIDE SEQUENCE [LARGE SCALE GENOMIC DNA]</scope>
    <source>
        <strain evidence="10">DSM 15567 / CIP 107919 / 50-1 BON</strain>
    </source>
</reference>
<keyword evidence="5 7" id="KW-1133">Transmembrane helix</keyword>
<evidence type="ECO:0000313" key="9">
    <source>
        <dbReference type="EMBL" id="AEE97280.1"/>
    </source>
</evidence>
<accession>F4A2T7</accession>
<dbReference type="SUPFAM" id="SSF161098">
    <property type="entry name" value="MetI-like"/>
    <property type="match status" value="1"/>
</dbReference>